<evidence type="ECO:0000256" key="1">
    <source>
        <dbReference type="SAM" id="MobiDB-lite"/>
    </source>
</evidence>
<feature type="region of interest" description="Disordered" evidence="1">
    <location>
        <begin position="1"/>
        <end position="20"/>
    </location>
</feature>
<sequence length="173" mass="19459">MLASAQNGWQSDSDSGRRDSIRYEVGCPQWEVPAGAERRIRDRVPDRRPAYVRRGDRIRGCQDLLQNLSRRGSPRRMVSTESAQAHRRSLLSLARGDGRASPPRSRFREGDDRLNATRTICTGGQDLYSVQPRSAQRTDGSREIQDTHQILLLSLILLPLPLSSQPPCLPLSM</sequence>
<protein>
    <submittedName>
        <fullName evidence="2">Uncharacterized protein</fullName>
    </submittedName>
</protein>
<proteinExistence type="predicted"/>
<evidence type="ECO:0000313" key="3">
    <source>
        <dbReference type="Proteomes" id="UP000245942"/>
    </source>
</evidence>
<gene>
    <name evidence="2" type="ORF">BCV69DRAFT_111034</name>
</gene>
<accession>A0A316UD75</accession>
<dbReference type="GeneID" id="37010815"/>
<dbReference type="AlphaFoldDB" id="A0A316UD75"/>
<keyword evidence="3" id="KW-1185">Reference proteome</keyword>
<dbReference type="EMBL" id="KZ819322">
    <property type="protein sequence ID" value="PWN23170.1"/>
    <property type="molecule type" value="Genomic_DNA"/>
</dbReference>
<feature type="compositionally biased region" description="Polar residues" evidence="1">
    <location>
        <begin position="1"/>
        <end position="10"/>
    </location>
</feature>
<dbReference type="Proteomes" id="UP000245942">
    <property type="component" value="Unassembled WGS sequence"/>
</dbReference>
<reference evidence="2 3" key="1">
    <citation type="journal article" date="2018" name="Mol. Biol. Evol.">
        <title>Broad Genomic Sampling Reveals a Smut Pathogenic Ancestry of the Fungal Clade Ustilaginomycotina.</title>
        <authorList>
            <person name="Kijpornyongpan T."/>
            <person name="Mondo S.J."/>
            <person name="Barry K."/>
            <person name="Sandor L."/>
            <person name="Lee J."/>
            <person name="Lipzen A."/>
            <person name="Pangilinan J."/>
            <person name="LaButti K."/>
            <person name="Hainaut M."/>
            <person name="Henrissat B."/>
            <person name="Grigoriev I.V."/>
            <person name="Spatafora J.W."/>
            <person name="Aime M.C."/>
        </authorList>
    </citation>
    <scope>NUCLEOTIDE SEQUENCE [LARGE SCALE GENOMIC DNA]</scope>
    <source>
        <strain evidence="2 3">MCA 4718</strain>
    </source>
</reference>
<organism evidence="2 3">
    <name type="scientific">Pseudomicrostroma glucosiphilum</name>
    <dbReference type="NCBI Taxonomy" id="1684307"/>
    <lineage>
        <taxon>Eukaryota</taxon>
        <taxon>Fungi</taxon>
        <taxon>Dikarya</taxon>
        <taxon>Basidiomycota</taxon>
        <taxon>Ustilaginomycotina</taxon>
        <taxon>Exobasidiomycetes</taxon>
        <taxon>Microstromatales</taxon>
        <taxon>Microstromatales incertae sedis</taxon>
        <taxon>Pseudomicrostroma</taxon>
    </lineage>
</organism>
<name>A0A316UD75_9BASI</name>
<dbReference type="RefSeq" id="XP_025350330.1">
    <property type="nucleotide sequence ID" value="XM_025489081.1"/>
</dbReference>
<evidence type="ECO:0000313" key="2">
    <source>
        <dbReference type="EMBL" id="PWN23170.1"/>
    </source>
</evidence>